<reference evidence="1 2" key="1">
    <citation type="submission" date="2019-02" db="EMBL/GenBank/DDBJ databases">
        <title>Pedobacter sp. RP-1-14 sp. nov., isolated from Arctic soil.</title>
        <authorList>
            <person name="Dahal R.H."/>
        </authorList>
    </citation>
    <scope>NUCLEOTIDE SEQUENCE [LARGE SCALE GENOMIC DNA]</scope>
    <source>
        <strain evidence="1 2">RP-1-14</strain>
    </source>
</reference>
<comment type="caution">
    <text evidence="1">The sequence shown here is derived from an EMBL/GenBank/DDBJ whole genome shotgun (WGS) entry which is preliminary data.</text>
</comment>
<keyword evidence="2" id="KW-1185">Reference proteome</keyword>
<evidence type="ECO:0000313" key="2">
    <source>
        <dbReference type="Proteomes" id="UP000293347"/>
    </source>
</evidence>
<dbReference type="InterPro" id="IPR046233">
    <property type="entry name" value="DUF6266"/>
</dbReference>
<organism evidence="1 2">
    <name type="scientific">Pedobacter psychroterrae</name>
    <dbReference type="NCBI Taxonomy" id="2530453"/>
    <lineage>
        <taxon>Bacteria</taxon>
        <taxon>Pseudomonadati</taxon>
        <taxon>Bacteroidota</taxon>
        <taxon>Sphingobacteriia</taxon>
        <taxon>Sphingobacteriales</taxon>
        <taxon>Sphingobacteriaceae</taxon>
        <taxon>Pedobacter</taxon>
    </lineage>
</organism>
<accession>A0A4R0NLF0</accession>
<dbReference type="AlphaFoldDB" id="A0A4R0NLF0"/>
<name>A0A4R0NLF0_9SPHI</name>
<dbReference type="OrthoDB" id="648163at2"/>
<sequence>MRSHPSTKKRTDKQKATTQRFQLINKFVARINGFTNVGFDVASRKVSPTAQNLATSYNIKNAIFGEYPGQKIDFSKVRVCEGILPLSANINVTAEDQGNEIKLVFSWNVDPDIQYPRNRDQVMMLAYLPENESAEYLDSGARRSAGQDSLLIGRNYGSVNLPKLNTYAETYIAFVANDRDSITNSYYCGRIYF</sequence>
<evidence type="ECO:0008006" key="3">
    <source>
        <dbReference type="Google" id="ProtNLM"/>
    </source>
</evidence>
<protein>
    <recommendedName>
        <fullName evidence="3">Inclusion body protein</fullName>
    </recommendedName>
</protein>
<proteinExistence type="predicted"/>
<dbReference type="EMBL" id="SJSL01000004">
    <property type="protein sequence ID" value="TCD00134.1"/>
    <property type="molecule type" value="Genomic_DNA"/>
</dbReference>
<gene>
    <name evidence="1" type="ORF">EZ437_15570</name>
</gene>
<dbReference type="Proteomes" id="UP000293347">
    <property type="component" value="Unassembled WGS sequence"/>
</dbReference>
<dbReference type="Pfam" id="PF19781">
    <property type="entry name" value="DUF6266"/>
    <property type="match status" value="1"/>
</dbReference>
<evidence type="ECO:0000313" key="1">
    <source>
        <dbReference type="EMBL" id="TCD00134.1"/>
    </source>
</evidence>